<dbReference type="STRING" id="194963.SAMCFNEI73_Ch1267"/>
<dbReference type="Proteomes" id="UP000182306">
    <property type="component" value="Chromosome"/>
</dbReference>
<sequence>MHHCVVPCEKCWIAGVSRACCGDFWRSSRSSKEGLRGSTELRRCLPPTSSCIDPHPQPTELQCDPNTKPGEFISPSRMTDVPRGSCFPENYLRKSMAATRGLGKCLRRVLHSVVGRDSCRGEPVAVARMHGTKPFAAFWRRRQHSTG</sequence>
<proteinExistence type="predicted"/>
<dbReference type="EMBL" id="CP013107">
    <property type="protein sequence ID" value="APG90580.1"/>
    <property type="molecule type" value="Genomic_DNA"/>
</dbReference>
<keyword evidence="3" id="KW-1185">Reference proteome</keyword>
<protein>
    <submittedName>
        <fullName evidence="2">Uncharacterized protein</fullName>
    </submittedName>
</protein>
<feature type="region of interest" description="Disordered" evidence="1">
    <location>
        <begin position="52"/>
        <end position="77"/>
    </location>
</feature>
<evidence type="ECO:0000256" key="1">
    <source>
        <dbReference type="SAM" id="MobiDB-lite"/>
    </source>
</evidence>
<dbReference type="KEGG" id="same:SAMCFNEI73_Ch1267"/>
<dbReference type="AlphaFoldDB" id="A0A1L3LKG2"/>
<organism evidence="2 3">
    <name type="scientific">Sinorhizobium americanum</name>
    <dbReference type="NCBI Taxonomy" id="194963"/>
    <lineage>
        <taxon>Bacteria</taxon>
        <taxon>Pseudomonadati</taxon>
        <taxon>Pseudomonadota</taxon>
        <taxon>Alphaproteobacteria</taxon>
        <taxon>Hyphomicrobiales</taxon>
        <taxon>Rhizobiaceae</taxon>
        <taxon>Sinorhizobium/Ensifer group</taxon>
        <taxon>Sinorhizobium</taxon>
    </lineage>
</organism>
<evidence type="ECO:0000313" key="2">
    <source>
        <dbReference type="EMBL" id="APG90580.1"/>
    </source>
</evidence>
<reference evidence="2 3" key="1">
    <citation type="submission" date="2015-10" db="EMBL/GenBank/DDBJ databases">
        <title>Genomic differences between typical nodule nitrogen-fixing rhizobial strains and those coming from bean seeds.</title>
        <authorList>
            <person name="Peralta H."/>
            <person name="Aguilar-Vera A."/>
            <person name="Diaz R."/>
            <person name="Mora Y."/>
            <person name="Martinez-Batallar G."/>
            <person name="Salazar E."/>
            <person name="Vargas-Lagunas C."/>
            <person name="Encarnacion S."/>
            <person name="Girard L."/>
            <person name="Mora J."/>
        </authorList>
    </citation>
    <scope>NUCLEOTIDE SEQUENCE [LARGE SCALE GENOMIC DNA]</scope>
    <source>
        <strain evidence="2 3">CFNEI 73</strain>
    </source>
</reference>
<name>A0A1L3LKG2_9HYPH</name>
<gene>
    <name evidence="2" type="ORF">SAMCFNEI73_Ch1267</name>
</gene>
<accession>A0A1L3LKG2</accession>
<evidence type="ECO:0000313" key="3">
    <source>
        <dbReference type="Proteomes" id="UP000182306"/>
    </source>
</evidence>